<dbReference type="AlphaFoldDB" id="A0A2J6XFD9"/>
<name>A0A2J6XFD9_9CHLR</name>
<dbReference type="EMBL" id="PNIQ01000065">
    <property type="protein sequence ID" value="PMP86814.1"/>
    <property type="molecule type" value="Genomic_DNA"/>
</dbReference>
<comment type="caution">
    <text evidence="1">The sequence shown here is derived from an EMBL/GenBank/DDBJ whole genome shotgun (WGS) entry which is preliminary data.</text>
</comment>
<reference evidence="1 2" key="1">
    <citation type="submission" date="2018-01" db="EMBL/GenBank/DDBJ databases">
        <title>Metagenomic assembled genomes from two thermal pools in the Uzon Caldera, Kamchatka, Russia.</title>
        <authorList>
            <person name="Wilkins L."/>
            <person name="Ettinger C."/>
        </authorList>
    </citation>
    <scope>NUCLEOTIDE SEQUENCE [LARGE SCALE GENOMIC DNA]</scope>
    <source>
        <strain evidence="1">ZAV-02</strain>
    </source>
</reference>
<accession>A0A2J6XFD9</accession>
<evidence type="ECO:0000313" key="2">
    <source>
        <dbReference type="Proteomes" id="UP000243376"/>
    </source>
</evidence>
<proteinExistence type="predicted"/>
<sequence length="64" mass="7531">MVRNAARLYRYMMVEIGDSFRLHDVLHAGETFIFSRHDLPYLYHDRAALILQVHTNTVRLCVAI</sequence>
<evidence type="ECO:0000313" key="1">
    <source>
        <dbReference type="EMBL" id="PMP86814.1"/>
    </source>
</evidence>
<protein>
    <submittedName>
        <fullName evidence="1">Uncharacterized protein</fullName>
    </submittedName>
</protein>
<organism evidence="1 2">
    <name type="scientific">Chloroflexus aggregans</name>
    <dbReference type="NCBI Taxonomy" id="152260"/>
    <lineage>
        <taxon>Bacteria</taxon>
        <taxon>Bacillati</taxon>
        <taxon>Chloroflexota</taxon>
        <taxon>Chloroflexia</taxon>
        <taxon>Chloroflexales</taxon>
        <taxon>Chloroflexineae</taxon>
        <taxon>Chloroflexaceae</taxon>
        <taxon>Chloroflexus</taxon>
    </lineage>
</organism>
<gene>
    <name evidence="1" type="ORF">C0184_00840</name>
</gene>
<dbReference type="Proteomes" id="UP000243376">
    <property type="component" value="Unassembled WGS sequence"/>
</dbReference>